<dbReference type="Proteomes" id="UP000228930">
    <property type="component" value="Unassembled WGS sequence"/>
</dbReference>
<keyword evidence="1" id="KW-0472">Membrane</keyword>
<protein>
    <submittedName>
        <fullName evidence="2">Uncharacterized protein</fullName>
    </submittedName>
</protein>
<gene>
    <name evidence="2" type="ORF">TSA1_24120</name>
</gene>
<organism evidence="2 3">
    <name type="scientific">Bradyrhizobium nitroreducens</name>
    <dbReference type="NCBI Taxonomy" id="709803"/>
    <lineage>
        <taxon>Bacteria</taxon>
        <taxon>Pseudomonadati</taxon>
        <taxon>Pseudomonadota</taxon>
        <taxon>Alphaproteobacteria</taxon>
        <taxon>Hyphomicrobiales</taxon>
        <taxon>Nitrobacteraceae</taxon>
        <taxon>Bradyrhizobium</taxon>
    </lineage>
</organism>
<dbReference type="EMBL" id="LFJC01000003">
    <property type="protein sequence ID" value="PIT03516.1"/>
    <property type="molecule type" value="Genomic_DNA"/>
</dbReference>
<evidence type="ECO:0000256" key="1">
    <source>
        <dbReference type="SAM" id="Phobius"/>
    </source>
</evidence>
<feature type="transmembrane region" description="Helical" evidence="1">
    <location>
        <begin position="20"/>
        <end position="39"/>
    </location>
</feature>
<proteinExistence type="predicted"/>
<evidence type="ECO:0000313" key="3">
    <source>
        <dbReference type="Proteomes" id="UP000228930"/>
    </source>
</evidence>
<sequence>MVRFGFKRAARGLLPEAPEIAPGLALLALYATGGTPIVMTNSRDQRARDISARMMSGFQV</sequence>
<evidence type="ECO:0000313" key="2">
    <source>
        <dbReference type="EMBL" id="PIT03516.1"/>
    </source>
</evidence>
<dbReference type="RefSeq" id="WP_100178646.1">
    <property type="nucleotide sequence ID" value="NZ_LFJC01000003.1"/>
</dbReference>
<keyword evidence="1" id="KW-1133">Transmembrane helix</keyword>
<dbReference type="AlphaFoldDB" id="A0A2M6UFY4"/>
<keyword evidence="3" id="KW-1185">Reference proteome</keyword>
<reference evidence="2 3" key="1">
    <citation type="submission" date="2015-06" db="EMBL/GenBank/DDBJ databases">
        <title>Comparative genome analysis of nirS-carrying Bradyrhizobium sp. strains.</title>
        <authorList>
            <person name="Ishii S."/>
            <person name="Jang J."/>
            <person name="Nishizawa T."/>
            <person name="Senoo K."/>
        </authorList>
    </citation>
    <scope>NUCLEOTIDE SEQUENCE [LARGE SCALE GENOMIC DNA]</scope>
    <source>
        <strain evidence="2 3">TSA1</strain>
    </source>
</reference>
<name>A0A2M6UFY4_9BRAD</name>
<comment type="caution">
    <text evidence="2">The sequence shown here is derived from an EMBL/GenBank/DDBJ whole genome shotgun (WGS) entry which is preliminary data.</text>
</comment>
<keyword evidence="1" id="KW-0812">Transmembrane</keyword>
<accession>A0A2M6UFY4</accession>